<dbReference type="HOGENOM" id="CLU_018869_0_1_9"/>
<dbReference type="GO" id="GO:0005737">
    <property type="term" value="C:cytoplasm"/>
    <property type="evidence" value="ECO:0007669"/>
    <property type="project" value="UniProtKB-SubCell"/>
</dbReference>
<evidence type="ECO:0000256" key="8">
    <source>
        <dbReference type="HAMAP-Rule" id="MF_01161"/>
    </source>
</evidence>
<evidence type="ECO:0000256" key="1">
    <source>
        <dbReference type="ARBA" id="ARBA00004496"/>
    </source>
</evidence>
<dbReference type="NCBIfam" id="TIGR02433">
    <property type="entry name" value="lysidine_TilS_C"/>
    <property type="match status" value="1"/>
</dbReference>
<sequence>MNQTIDAFIDRHRLIQAGDHLLVAVSGGVDSMVLLHLLHERRTRLSITLSAVHAHHHLRRESADRDAELVASFCRELAIPFHLVHLSVEEERKLRNGSVQAVARDLRYEAFRHVMTETGANRLVTAHHGDDQIETVLLQLLRNTAQGGSGMRALRPIEGGTLIRPLLDTEKASLYRYAKDSGIPFREDESNDSRHYRRNRIRQDILPVLKEEHPGIHRQIGRYTEERQTESDYLDHLADEMLQEPSFSLMMKESGLQFSRPAFQRLPSALQKRAVHLLLTYLSEHLRIRVAHNRRNLEQAVAVICGEKPNAAAFFHDGLKLVCAYGLVTIGLTDESLDSFSSFVIQGEGEWVLPTGTLSCRLSETEDPLPETSAQAVTVPGQMLPITVRPRKPGDRITLRSGEGRKKLKKIMIDEKIPQSMRDVWPILVDRHDTILWAPELAVSGELLRIETGHQENRHFHIRFQRFEHETAILE</sequence>
<accession>D6XV57</accession>
<dbReference type="SUPFAM" id="SSF56037">
    <property type="entry name" value="PheT/TilS domain"/>
    <property type="match status" value="1"/>
</dbReference>
<comment type="similarity">
    <text evidence="8">Belongs to the tRNA(Ile)-lysidine synthase family.</text>
</comment>
<comment type="function">
    <text evidence="8">Ligates lysine onto the cytidine present at position 34 of the AUA codon-specific tRNA(Ile) that contains the anticodon CAU, in an ATP-dependent manner. Cytidine is converted to lysidine, thus changing the amino acid specificity of the tRNA from methionine to isoleucine.</text>
</comment>
<evidence type="ECO:0000256" key="6">
    <source>
        <dbReference type="ARBA" id="ARBA00022840"/>
    </source>
</evidence>
<keyword evidence="6 8" id="KW-0067">ATP-binding</keyword>
<dbReference type="NCBIfam" id="TIGR02432">
    <property type="entry name" value="lysidine_TilS_N"/>
    <property type="match status" value="1"/>
</dbReference>
<dbReference type="GO" id="GO:0032267">
    <property type="term" value="F:tRNA(Ile)-lysidine synthase activity"/>
    <property type="evidence" value="ECO:0007669"/>
    <property type="project" value="UniProtKB-EC"/>
</dbReference>
<dbReference type="HAMAP" id="MF_01161">
    <property type="entry name" value="tRNA_Ile_lys_synt"/>
    <property type="match status" value="1"/>
</dbReference>
<dbReference type="AlphaFoldDB" id="D6XV57"/>
<evidence type="ECO:0000256" key="4">
    <source>
        <dbReference type="ARBA" id="ARBA00022694"/>
    </source>
</evidence>
<dbReference type="GO" id="GO:0005524">
    <property type="term" value="F:ATP binding"/>
    <property type="evidence" value="ECO:0007669"/>
    <property type="project" value="UniProtKB-UniRule"/>
</dbReference>
<dbReference type="SUPFAM" id="SSF82829">
    <property type="entry name" value="MesJ substrate recognition domain-like"/>
    <property type="match status" value="1"/>
</dbReference>
<evidence type="ECO:0000256" key="7">
    <source>
        <dbReference type="ARBA" id="ARBA00048539"/>
    </source>
</evidence>
<dbReference type="Gene3D" id="3.40.50.620">
    <property type="entry name" value="HUPs"/>
    <property type="match status" value="1"/>
</dbReference>
<comment type="catalytic activity">
    <reaction evidence="7 8">
        <text>cytidine(34) in tRNA(Ile2) + L-lysine + ATP = lysidine(34) in tRNA(Ile2) + AMP + diphosphate + H(+)</text>
        <dbReference type="Rhea" id="RHEA:43744"/>
        <dbReference type="Rhea" id="RHEA-COMP:10625"/>
        <dbReference type="Rhea" id="RHEA-COMP:10670"/>
        <dbReference type="ChEBI" id="CHEBI:15378"/>
        <dbReference type="ChEBI" id="CHEBI:30616"/>
        <dbReference type="ChEBI" id="CHEBI:32551"/>
        <dbReference type="ChEBI" id="CHEBI:33019"/>
        <dbReference type="ChEBI" id="CHEBI:82748"/>
        <dbReference type="ChEBI" id="CHEBI:83665"/>
        <dbReference type="ChEBI" id="CHEBI:456215"/>
        <dbReference type="EC" id="6.3.4.19"/>
    </reaction>
</comment>
<dbReference type="Pfam" id="PF01171">
    <property type="entry name" value="ATP_bind_3"/>
    <property type="match status" value="1"/>
</dbReference>
<dbReference type="CDD" id="cd01992">
    <property type="entry name" value="TilS_N"/>
    <property type="match status" value="1"/>
</dbReference>
<dbReference type="InterPro" id="IPR014729">
    <property type="entry name" value="Rossmann-like_a/b/a_fold"/>
</dbReference>
<keyword evidence="2 8" id="KW-0963">Cytoplasm</keyword>
<keyword evidence="4 8" id="KW-0819">tRNA processing</keyword>
<evidence type="ECO:0000259" key="9">
    <source>
        <dbReference type="SMART" id="SM00977"/>
    </source>
</evidence>
<dbReference type="Gene3D" id="3.30.465.60">
    <property type="match status" value="1"/>
</dbReference>
<organism evidence="10 11">
    <name type="scientific">Bacillus selenitireducens (strain ATCC 700615 / DSM 15326 / MLS10)</name>
    <dbReference type="NCBI Taxonomy" id="439292"/>
    <lineage>
        <taxon>Bacteria</taxon>
        <taxon>Bacillati</taxon>
        <taxon>Bacillota</taxon>
        <taxon>Bacilli</taxon>
        <taxon>Bacillales</taxon>
        <taxon>Bacillaceae</taxon>
        <taxon>Salisediminibacterium</taxon>
    </lineage>
</organism>
<gene>
    <name evidence="8" type="primary">tilS</name>
    <name evidence="10" type="ordered locus">Bsel_0064</name>
</gene>
<dbReference type="GO" id="GO:0006400">
    <property type="term" value="P:tRNA modification"/>
    <property type="evidence" value="ECO:0007669"/>
    <property type="project" value="UniProtKB-UniRule"/>
</dbReference>
<dbReference type="KEGG" id="bse:Bsel_0064"/>
<dbReference type="InterPro" id="IPR012094">
    <property type="entry name" value="tRNA_Ile_lys_synt"/>
</dbReference>
<evidence type="ECO:0000256" key="5">
    <source>
        <dbReference type="ARBA" id="ARBA00022741"/>
    </source>
</evidence>
<evidence type="ECO:0000256" key="2">
    <source>
        <dbReference type="ARBA" id="ARBA00022490"/>
    </source>
</evidence>
<dbReference type="PANTHER" id="PTHR43033">
    <property type="entry name" value="TRNA(ILE)-LYSIDINE SYNTHASE-RELATED"/>
    <property type="match status" value="1"/>
</dbReference>
<feature type="domain" description="Lysidine-tRNA(Ile) synthetase C-terminal" evidence="9">
    <location>
        <begin position="386"/>
        <end position="450"/>
    </location>
</feature>
<name>D6XV57_BACIE</name>
<evidence type="ECO:0000256" key="3">
    <source>
        <dbReference type="ARBA" id="ARBA00022598"/>
    </source>
</evidence>
<dbReference type="RefSeq" id="WP_013171045.1">
    <property type="nucleotide sequence ID" value="NC_014219.1"/>
</dbReference>
<dbReference type="PANTHER" id="PTHR43033:SF1">
    <property type="entry name" value="TRNA(ILE)-LYSIDINE SYNTHASE-RELATED"/>
    <property type="match status" value="1"/>
</dbReference>
<dbReference type="SMART" id="SM00977">
    <property type="entry name" value="TilS_C"/>
    <property type="match status" value="1"/>
</dbReference>
<dbReference type="Pfam" id="PF11734">
    <property type="entry name" value="TilS_C"/>
    <property type="match status" value="1"/>
</dbReference>
<evidence type="ECO:0000313" key="11">
    <source>
        <dbReference type="Proteomes" id="UP000000271"/>
    </source>
</evidence>
<dbReference type="SUPFAM" id="SSF52402">
    <property type="entry name" value="Adenine nucleotide alpha hydrolases-like"/>
    <property type="match status" value="1"/>
</dbReference>
<protein>
    <recommendedName>
        <fullName evidence="8">tRNA(Ile)-lysidine synthase</fullName>
        <ecNumber evidence="8">6.3.4.19</ecNumber>
    </recommendedName>
    <alternativeName>
        <fullName evidence="8">tRNA(Ile)-2-lysyl-cytidine synthase</fullName>
    </alternativeName>
    <alternativeName>
        <fullName evidence="8">tRNA(Ile)-lysidine synthetase</fullName>
    </alternativeName>
</protein>
<dbReference type="eggNOG" id="COG0037">
    <property type="taxonomic scope" value="Bacteria"/>
</dbReference>
<evidence type="ECO:0000313" key="10">
    <source>
        <dbReference type="EMBL" id="ADH97615.1"/>
    </source>
</evidence>
<comment type="subcellular location">
    <subcellularLocation>
        <location evidence="1 8">Cytoplasm</location>
    </subcellularLocation>
</comment>
<dbReference type="InterPro" id="IPR012796">
    <property type="entry name" value="Lysidine-tRNA-synth_C"/>
</dbReference>
<dbReference type="EC" id="6.3.4.19" evidence="8"/>
<dbReference type="Proteomes" id="UP000000271">
    <property type="component" value="Chromosome"/>
</dbReference>
<dbReference type="OrthoDB" id="9807403at2"/>
<reference evidence="10" key="1">
    <citation type="submission" date="2009-10" db="EMBL/GenBank/DDBJ databases">
        <title>Complete sequence of Bacillus selenitireducens MLS10.</title>
        <authorList>
            <consortium name="US DOE Joint Genome Institute"/>
            <person name="Lucas S."/>
            <person name="Copeland A."/>
            <person name="Lapidus A."/>
            <person name="Glavina del Rio T."/>
            <person name="Dalin E."/>
            <person name="Tice H."/>
            <person name="Bruce D."/>
            <person name="Goodwin L."/>
            <person name="Pitluck S."/>
            <person name="Sims D."/>
            <person name="Brettin T."/>
            <person name="Detter J.C."/>
            <person name="Han C."/>
            <person name="Larimer F."/>
            <person name="Land M."/>
            <person name="Hauser L."/>
            <person name="Kyrpides N."/>
            <person name="Ovchinnikova G."/>
            <person name="Stolz J."/>
        </authorList>
    </citation>
    <scope>NUCLEOTIDE SEQUENCE [LARGE SCALE GENOMIC DNA]</scope>
    <source>
        <strain evidence="10">MLS10</strain>
    </source>
</reference>
<dbReference type="EMBL" id="CP001791">
    <property type="protein sequence ID" value="ADH97615.1"/>
    <property type="molecule type" value="Genomic_DNA"/>
</dbReference>
<dbReference type="STRING" id="439292.Bsel_0064"/>
<comment type="domain">
    <text evidence="8">The N-terminal region contains the highly conserved SGGXDS motif, predicted to be a P-loop motif involved in ATP binding.</text>
</comment>
<keyword evidence="5 8" id="KW-0547">Nucleotide-binding</keyword>
<proteinExistence type="inferred from homology"/>
<dbReference type="InterPro" id="IPR011063">
    <property type="entry name" value="TilS/TtcA_N"/>
</dbReference>
<keyword evidence="3 8" id="KW-0436">Ligase</keyword>
<feature type="binding site" evidence="8">
    <location>
        <begin position="26"/>
        <end position="31"/>
    </location>
    <ligand>
        <name>ATP</name>
        <dbReference type="ChEBI" id="CHEBI:30616"/>
    </ligand>
</feature>
<keyword evidence="11" id="KW-1185">Reference proteome</keyword>
<dbReference type="InterPro" id="IPR012795">
    <property type="entry name" value="tRNA_Ile_lys_synt_N"/>
</dbReference>